<protein>
    <recommendedName>
        <fullName evidence="4">Zn-dependent protease DUF2268</fullName>
    </recommendedName>
</protein>
<accession>A0A495JDX9</accession>
<organism evidence="2 3">
    <name type="scientific">Micromonospora pisi</name>
    <dbReference type="NCBI Taxonomy" id="589240"/>
    <lineage>
        <taxon>Bacteria</taxon>
        <taxon>Bacillati</taxon>
        <taxon>Actinomycetota</taxon>
        <taxon>Actinomycetes</taxon>
        <taxon>Micromonosporales</taxon>
        <taxon>Micromonosporaceae</taxon>
        <taxon>Micromonospora</taxon>
    </lineage>
</organism>
<dbReference type="Proteomes" id="UP000277671">
    <property type="component" value="Unassembled WGS sequence"/>
</dbReference>
<name>A0A495JDX9_9ACTN</name>
<keyword evidence="3" id="KW-1185">Reference proteome</keyword>
<keyword evidence="1" id="KW-0732">Signal</keyword>
<feature type="signal peptide" evidence="1">
    <location>
        <begin position="1"/>
        <end position="27"/>
    </location>
</feature>
<dbReference type="AlphaFoldDB" id="A0A495JDX9"/>
<evidence type="ECO:0000256" key="1">
    <source>
        <dbReference type="SAM" id="SignalP"/>
    </source>
</evidence>
<evidence type="ECO:0000313" key="2">
    <source>
        <dbReference type="EMBL" id="RKR87115.1"/>
    </source>
</evidence>
<reference evidence="2 3" key="1">
    <citation type="submission" date="2018-10" db="EMBL/GenBank/DDBJ databases">
        <title>Sequencing the genomes of 1000 actinobacteria strains.</title>
        <authorList>
            <person name="Klenk H.-P."/>
        </authorList>
    </citation>
    <scope>NUCLEOTIDE SEQUENCE [LARGE SCALE GENOMIC DNA]</scope>
    <source>
        <strain evidence="2 3">DSM 45175</strain>
    </source>
</reference>
<evidence type="ECO:0008006" key="4">
    <source>
        <dbReference type="Google" id="ProtNLM"/>
    </source>
</evidence>
<dbReference type="OrthoDB" id="9152336at2"/>
<gene>
    <name evidence="2" type="ORF">BDK92_1388</name>
</gene>
<dbReference type="RefSeq" id="WP_121155629.1">
    <property type="nucleotide sequence ID" value="NZ_RBKT01000001.1"/>
</dbReference>
<evidence type="ECO:0000313" key="3">
    <source>
        <dbReference type="Proteomes" id="UP000277671"/>
    </source>
</evidence>
<dbReference type="EMBL" id="RBKT01000001">
    <property type="protein sequence ID" value="RKR87115.1"/>
    <property type="molecule type" value="Genomic_DNA"/>
</dbReference>
<feature type="chain" id="PRO_5019860327" description="Zn-dependent protease DUF2268" evidence="1">
    <location>
        <begin position="28"/>
        <end position="420"/>
    </location>
</feature>
<sequence>MKNSLTLPAAALGLVLATSLASAPAQAQAHAAATAPAESGTTANLTEEQTRHLVERLKSGLPGDYRARIAALDAAVGLPPAGLGETNAGVAGAEPSRLVPAGGRSASPELRLADGDNEVCQTTPLLEWQSAAYAEWTEYDLAEVVPWIDFFRMYDAVLFGTEADHQYYGTDGQFTTRVRQTARDLKRFWDIPSGEIQVVPMHATVALDQAKVARLMELLMLYPADQAAQFAADFVPLVNQEKFDYGMHPALSFDAFAYYGGEVPGVGVIPPKILIGDGILEAYATLGLGDVAPRAIVAHEYAHQIQYVRGLFASELTGAELARRAEMMADAYAGYFLAHVRGGALDRRQTKQVSQTFFQLGDCYLTSPGHHGTPNQRMRAADWGAQVAKDGFPRGRILPTVAFAQRFDAHLPELVSADPA</sequence>
<comment type="caution">
    <text evidence="2">The sequence shown here is derived from an EMBL/GenBank/DDBJ whole genome shotgun (WGS) entry which is preliminary data.</text>
</comment>
<proteinExistence type="predicted"/>